<dbReference type="PANTHER" id="PTHR45640">
    <property type="entry name" value="HEAT SHOCK PROTEIN HSP-12.2-RELATED"/>
    <property type="match status" value="1"/>
</dbReference>
<dbReference type="GO" id="GO:0042026">
    <property type="term" value="P:protein refolding"/>
    <property type="evidence" value="ECO:0007669"/>
    <property type="project" value="TreeGrafter"/>
</dbReference>
<reference evidence="8 9" key="1">
    <citation type="submission" date="2024-03" db="EMBL/GenBank/DDBJ databases">
        <title>Adaptation during the transition from Ophiocordyceps entomopathogen to insect associate is accompanied by gene loss and intensified selection.</title>
        <authorList>
            <person name="Ward C.M."/>
            <person name="Onetto C.A."/>
            <person name="Borneman A.R."/>
        </authorList>
    </citation>
    <scope>NUCLEOTIDE SEQUENCE [LARGE SCALE GENOMIC DNA]</scope>
    <source>
        <strain evidence="8">AWRI1</strain>
        <tissue evidence="8">Single Adult Female</tissue>
    </source>
</reference>
<dbReference type="InterPro" id="IPR055269">
    <property type="entry name" value="Alpha-crystallin/HSP_16"/>
</dbReference>
<dbReference type="PANTHER" id="PTHR45640:SF13">
    <property type="entry name" value="HEAT SHOCK PROTEIN 22-RELATED"/>
    <property type="match status" value="1"/>
</dbReference>
<dbReference type="CDD" id="cd06526">
    <property type="entry name" value="metazoan_ACD"/>
    <property type="match status" value="1"/>
</dbReference>
<feature type="region of interest" description="Disordered" evidence="6">
    <location>
        <begin position="158"/>
        <end position="193"/>
    </location>
</feature>
<evidence type="ECO:0000313" key="8">
    <source>
        <dbReference type="EMBL" id="KAK7602507.1"/>
    </source>
</evidence>
<dbReference type="InterPro" id="IPR001436">
    <property type="entry name" value="Alpha-crystallin/sHSP_animal"/>
</dbReference>
<dbReference type="PIRSF" id="PIRSF036514">
    <property type="entry name" value="Sm_HSP_B1"/>
    <property type="match status" value="1"/>
</dbReference>
<dbReference type="PROSITE" id="PS01031">
    <property type="entry name" value="SHSP"/>
    <property type="match status" value="1"/>
</dbReference>
<sequence>MSLLQYLLEDAIRDSYNYDPRSRMYDQNFGLGLLNDDLYRRPALASVPLLAGYLRPHRHTHLDESGVSTIANKKDQFKVNLDVQQFKPEEINVKLVDDFLVVEGKHEEKQDQHGFISRQFTRRYKLPANVNPEAIQSHLSSDGILSITAPKKVEQNAGKEISIPVQQTNQPAIKQTQKPAGAEEKSAGDKMES</sequence>
<evidence type="ECO:0000256" key="6">
    <source>
        <dbReference type="SAM" id="MobiDB-lite"/>
    </source>
</evidence>
<dbReference type="PRINTS" id="PR00299">
    <property type="entry name" value="ACRYSTALLIN"/>
</dbReference>
<evidence type="ECO:0000259" key="7">
    <source>
        <dbReference type="PROSITE" id="PS01031"/>
    </source>
</evidence>
<evidence type="ECO:0000256" key="2">
    <source>
        <dbReference type="PIRNR" id="PIRNR036514"/>
    </source>
</evidence>
<dbReference type="EMBL" id="JBBCAQ010000008">
    <property type="protein sequence ID" value="KAK7602507.1"/>
    <property type="molecule type" value="Genomic_DNA"/>
</dbReference>
<feature type="domain" description="SHSP" evidence="7">
    <location>
        <begin position="58"/>
        <end position="166"/>
    </location>
</feature>
<accession>A0AAN9Y9A5</accession>
<comment type="similarity">
    <text evidence="2 4 5">Belongs to the small heat shock protein (HSP20) family.</text>
</comment>
<organism evidence="8 9">
    <name type="scientific">Parthenolecanium corni</name>
    <dbReference type="NCBI Taxonomy" id="536013"/>
    <lineage>
        <taxon>Eukaryota</taxon>
        <taxon>Metazoa</taxon>
        <taxon>Ecdysozoa</taxon>
        <taxon>Arthropoda</taxon>
        <taxon>Hexapoda</taxon>
        <taxon>Insecta</taxon>
        <taxon>Pterygota</taxon>
        <taxon>Neoptera</taxon>
        <taxon>Paraneoptera</taxon>
        <taxon>Hemiptera</taxon>
        <taxon>Sternorrhyncha</taxon>
        <taxon>Coccoidea</taxon>
        <taxon>Coccidae</taxon>
        <taxon>Parthenolecanium</taxon>
    </lineage>
</organism>
<dbReference type="SUPFAM" id="SSF49764">
    <property type="entry name" value="HSP20-like chaperones"/>
    <property type="match status" value="1"/>
</dbReference>
<evidence type="ECO:0000256" key="4">
    <source>
        <dbReference type="PROSITE-ProRule" id="PRU00285"/>
    </source>
</evidence>
<keyword evidence="9" id="KW-1185">Reference proteome</keyword>
<feature type="binding site" evidence="3">
    <location>
        <position position="108"/>
    </location>
    <ligand>
        <name>Zn(2+)</name>
        <dbReference type="ChEBI" id="CHEBI:29105"/>
        <label>1</label>
    </ligand>
</feature>
<dbReference type="InterPro" id="IPR002068">
    <property type="entry name" value="A-crystallin/Hsp20_dom"/>
</dbReference>
<dbReference type="AlphaFoldDB" id="A0AAN9Y9A5"/>
<feature type="compositionally biased region" description="Basic and acidic residues" evidence="6">
    <location>
        <begin position="181"/>
        <end position="193"/>
    </location>
</feature>
<feature type="compositionally biased region" description="Polar residues" evidence="6">
    <location>
        <begin position="164"/>
        <end position="178"/>
    </location>
</feature>
<evidence type="ECO:0000256" key="5">
    <source>
        <dbReference type="RuleBase" id="RU003616"/>
    </source>
</evidence>
<feature type="binding site" evidence="3">
    <location>
        <position position="106"/>
    </location>
    <ligand>
        <name>Zn(2+)</name>
        <dbReference type="ChEBI" id="CHEBI:29105"/>
        <label>1</label>
    </ligand>
</feature>
<dbReference type="GO" id="GO:0051082">
    <property type="term" value="F:unfolded protein binding"/>
    <property type="evidence" value="ECO:0007669"/>
    <property type="project" value="TreeGrafter"/>
</dbReference>
<dbReference type="GO" id="GO:0009408">
    <property type="term" value="P:response to heat"/>
    <property type="evidence" value="ECO:0007669"/>
    <property type="project" value="UniProtKB-ARBA"/>
</dbReference>
<keyword evidence="1" id="KW-0346">Stress response</keyword>
<dbReference type="GO" id="GO:0005737">
    <property type="term" value="C:cytoplasm"/>
    <property type="evidence" value="ECO:0007669"/>
    <property type="project" value="TreeGrafter"/>
</dbReference>
<dbReference type="Pfam" id="PF00011">
    <property type="entry name" value="HSP20"/>
    <property type="match status" value="1"/>
</dbReference>
<gene>
    <name evidence="8" type="ORF">V9T40_008096</name>
</gene>
<evidence type="ECO:0000313" key="9">
    <source>
        <dbReference type="Proteomes" id="UP001367676"/>
    </source>
</evidence>
<keyword evidence="3" id="KW-0479">Metal-binding</keyword>
<dbReference type="Proteomes" id="UP001367676">
    <property type="component" value="Unassembled WGS sequence"/>
</dbReference>
<dbReference type="InterPro" id="IPR008978">
    <property type="entry name" value="HSP20-like_chaperone"/>
</dbReference>
<evidence type="ECO:0000256" key="3">
    <source>
        <dbReference type="PIRSR" id="PIRSR036514-1"/>
    </source>
</evidence>
<feature type="binding site" evidence="3">
    <location>
        <position position="113"/>
    </location>
    <ligand>
        <name>Zn(2+)</name>
        <dbReference type="ChEBI" id="CHEBI:29105"/>
        <label>1</label>
    </ligand>
</feature>
<dbReference type="GO" id="GO:0005634">
    <property type="term" value="C:nucleus"/>
    <property type="evidence" value="ECO:0007669"/>
    <property type="project" value="TreeGrafter"/>
</dbReference>
<dbReference type="GO" id="GO:0046872">
    <property type="term" value="F:metal ion binding"/>
    <property type="evidence" value="ECO:0007669"/>
    <property type="project" value="UniProtKB-KW"/>
</dbReference>
<comment type="caution">
    <text evidence="8">The sequence shown here is derived from an EMBL/GenBank/DDBJ whole genome shotgun (WGS) entry which is preliminary data.</text>
</comment>
<protein>
    <recommendedName>
        <fullName evidence="7">SHSP domain-containing protein</fullName>
    </recommendedName>
</protein>
<evidence type="ECO:0000256" key="1">
    <source>
        <dbReference type="ARBA" id="ARBA00023016"/>
    </source>
</evidence>
<proteinExistence type="inferred from homology"/>
<keyword evidence="3" id="KW-0862">Zinc</keyword>
<dbReference type="Gene3D" id="2.60.40.790">
    <property type="match status" value="1"/>
</dbReference>
<name>A0AAN9Y9A5_9HEMI</name>